<comment type="caution">
    <text evidence="3">The sequence shown here is derived from an EMBL/GenBank/DDBJ whole genome shotgun (WGS) entry which is preliminary data.</text>
</comment>
<name>A0ABT3N273_9GAMM</name>
<accession>A0ABT3N273</accession>
<dbReference type="RefSeq" id="WP_262565466.1">
    <property type="nucleotide sequence ID" value="NZ_JAPFCC010000001.1"/>
</dbReference>
<feature type="coiled-coil region" evidence="1">
    <location>
        <begin position="211"/>
        <end position="238"/>
    </location>
</feature>
<keyword evidence="1" id="KW-0175">Coiled coil</keyword>
<sequence length="347" mass="38657">MIPSTTVTGFGFTGSDVQTTTAATAVAVPTASHYGSVALHSGPNLLQGQECPLPLQCPPVLKRSFKALATDSSLQKLPAGDQSRLTEKIGQIQNKTAHLFYEETASLWHKNSLLEDQVKNLTNKNKLLNSEVAARQKENAKLKKENERAKCQLEESKKKEITAKVDIKNLQQELRDQKKLLEEKLESIAKFKTYIASAIGCPARYQEAISFEDLIKKVSALKEELHSLEVKFSSLSAEYQVVKNSERNLYAENLKKEKELKNLRHLPEDAEETLRRNRQSLKDRVSTVNVNHGYAKRQKLCATVSQSVTTNETEREAVDTLLLLSGQSPSDVTPELTGLLQKKETAG</sequence>
<evidence type="ECO:0000256" key="2">
    <source>
        <dbReference type="SAM" id="MobiDB-lite"/>
    </source>
</evidence>
<dbReference type="EMBL" id="JAPFCC010000001">
    <property type="protein sequence ID" value="MCW7555711.1"/>
    <property type="molecule type" value="Genomic_DNA"/>
</dbReference>
<proteinExistence type="predicted"/>
<evidence type="ECO:0000313" key="4">
    <source>
        <dbReference type="Proteomes" id="UP001209854"/>
    </source>
</evidence>
<protein>
    <recommendedName>
        <fullName evidence="5">DUF4200 domain-containing protein</fullName>
    </recommendedName>
</protein>
<evidence type="ECO:0008006" key="5">
    <source>
        <dbReference type="Google" id="ProtNLM"/>
    </source>
</evidence>
<reference evidence="3 4" key="1">
    <citation type="submission" date="2022-10" db="EMBL/GenBank/DDBJ databases">
        <title>High-quality genome sequences of two octocoral-associated bacteria, Endozoicomonas euniceicola EF212 and Endozoicomonas gorgoniicola PS125.</title>
        <authorList>
            <person name="Chiou Y.-J."/>
            <person name="Chen Y.-H."/>
        </authorList>
    </citation>
    <scope>NUCLEOTIDE SEQUENCE [LARGE SCALE GENOMIC DNA]</scope>
    <source>
        <strain evidence="3 4">PS125</strain>
    </source>
</reference>
<gene>
    <name evidence="3" type="ORF">NX722_24400</name>
</gene>
<evidence type="ECO:0000313" key="3">
    <source>
        <dbReference type="EMBL" id="MCW7555711.1"/>
    </source>
</evidence>
<feature type="coiled-coil region" evidence="1">
    <location>
        <begin position="111"/>
        <end position="187"/>
    </location>
</feature>
<keyword evidence="4" id="KW-1185">Reference proteome</keyword>
<dbReference type="Proteomes" id="UP001209854">
    <property type="component" value="Unassembled WGS sequence"/>
</dbReference>
<feature type="region of interest" description="Disordered" evidence="2">
    <location>
        <begin position="326"/>
        <end position="347"/>
    </location>
</feature>
<evidence type="ECO:0000256" key="1">
    <source>
        <dbReference type="SAM" id="Coils"/>
    </source>
</evidence>
<organism evidence="3 4">
    <name type="scientific">Endozoicomonas gorgoniicola</name>
    <dbReference type="NCBI Taxonomy" id="1234144"/>
    <lineage>
        <taxon>Bacteria</taxon>
        <taxon>Pseudomonadati</taxon>
        <taxon>Pseudomonadota</taxon>
        <taxon>Gammaproteobacteria</taxon>
        <taxon>Oceanospirillales</taxon>
        <taxon>Endozoicomonadaceae</taxon>
        <taxon>Endozoicomonas</taxon>
    </lineage>
</organism>